<evidence type="ECO:0000256" key="1">
    <source>
        <dbReference type="SAM" id="MobiDB-lite"/>
    </source>
</evidence>
<dbReference type="InterPro" id="IPR047951">
    <property type="entry name" value="Transpos_ISL3"/>
</dbReference>
<dbReference type="Proteomes" id="UP000295096">
    <property type="component" value="Unassembled WGS sequence"/>
</dbReference>
<feature type="domain" description="Transposase IS204/IS1001/IS1096/IS1165 DDE" evidence="2">
    <location>
        <begin position="43"/>
        <end position="156"/>
    </location>
</feature>
<feature type="region of interest" description="Disordered" evidence="1">
    <location>
        <begin position="141"/>
        <end position="174"/>
    </location>
</feature>
<sequence>MGGEAGARPARRLAMPTSGDTLLRMACATGKSDEVPRPAPRVLGVDDWAWRRGHRHGTALVGLERNVVVDLLQDRQAETLATWLRQHPGVEVVARDRAGAYADRIRHGAPAARQVADRWSLLRNLGDAVQSLADRHGAAARRATRHVVSGQAKIATATPDPSPAPRPLSRAEQVSQASLLRRQARYEEVAKLHDEGMSLRRIAGLLGAERKTVRSWLRLGHAPLWRKPKRIGMLNAHMPFLERRWTMGCHNAAQLWRELVALGFSDRPTTVRAWATGRRQVSKSASAGSARLVWQLPARRGLARLLMADTHALGETERAFVMQLLTDAPDLAKAVAAAKNHRRVLRRDGGEGHEAALATAERTSLAGFVSGLRRDADAGQAALDLPWTTSPVEGQINRLKMIKRTMYGRAGFVLLRARVLHAA</sequence>
<keyword evidence="4" id="KW-1185">Reference proteome</keyword>
<proteinExistence type="predicted"/>
<dbReference type="Pfam" id="PF01610">
    <property type="entry name" value="DDE_Tnp_ISL3"/>
    <property type="match status" value="1"/>
</dbReference>
<dbReference type="PANTHER" id="PTHR33498:SF1">
    <property type="entry name" value="TRANSPOSASE FOR INSERTION SEQUENCE ELEMENT IS1557"/>
    <property type="match status" value="1"/>
</dbReference>
<protein>
    <submittedName>
        <fullName evidence="3">ISL3 family transposase</fullName>
    </submittedName>
</protein>
<evidence type="ECO:0000313" key="3">
    <source>
        <dbReference type="EMBL" id="TDH60255.1"/>
    </source>
</evidence>
<gene>
    <name evidence="3" type="ORF">E2C06_22805</name>
</gene>
<reference evidence="3 4" key="1">
    <citation type="journal article" date="2016" name="J. Microbiol.">
        <title>Dankookia rubra gen. nov., sp. nov., an alphaproteobacterium isolated from sediment of a shallow stream.</title>
        <authorList>
            <person name="Kim W.H."/>
            <person name="Kim D.H."/>
            <person name="Kang K."/>
            <person name="Ahn T.Y."/>
        </authorList>
    </citation>
    <scope>NUCLEOTIDE SEQUENCE [LARGE SCALE GENOMIC DNA]</scope>
    <source>
        <strain evidence="3 4">JCM30602</strain>
    </source>
</reference>
<dbReference type="AlphaFoldDB" id="A0A4V3A9R2"/>
<dbReference type="OrthoDB" id="46712at2"/>
<evidence type="ECO:0000259" key="2">
    <source>
        <dbReference type="Pfam" id="PF01610"/>
    </source>
</evidence>
<accession>A0A4V3A9R2</accession>
<evidence type="ECO:0000313" key="4">
    <source>
        <dbReference type="Proteomes" id="UP000295096"/>
    </source>
</evidence>
<name>A0A4V3A9R2_9PROT</name>
<comment type="caution">
    <text evidence="3">The sequence shown here is derived from an EMBL/GenBank/DDBJ whole genome shotgun (WGS) entry which is preliminary data.</text>
</comment>
<dbReference type="InterPro" id="IPR002560">
    <property type="entry name" value="Transposase_DDE"/>
</dbReference>
<dbReference type="NCBIfam" id="NF033550">
    <property type="entry name" value="transpos_ISL3"/>
    <property type="match status" value="1"/>
</dbReference>
<dbReference type="PANTHER" id="PTHR33498">
    <property type="entry name" value="TRANSPOSASE FOR INSERTION SEQUENCE ELEMENT IS1557"/>
    <property type="match status" value="1"/>
</dbReference>
<organism evidence="3 4">
    <name type="scientific">Dankookia rubra</name>
    <dbReference type="NCBI Taxonomy" id="1442381"/>
    <lineage>
        <taxon>Bacteria</taxon>
        <taxon>Pseudomonadati</taxon>
        <taxon>Pseudomonadota</taxon>
        <taxon>Alphaproteobacteria</taxon>
        <taxon>Acetobacterales</taxon>
        <taxon>Roseomonadaceae</taxon>
        <taxon>Dankookia</taxon>
    </lineage>
</organism>
<dbReference type="EMBL" id="SMSJ01000041">
    <property type="protein sequence ID" value="TDH60255.1"/>
    <property type="molecule type" value="Genomic_DNA"/>
</dbReference>